<comment type="subunit">
    <text evidence="10">Component of the oligosaccharyltransferase (OST) complex.</text>
</comment>
<evidence type="ECO:0000256" key="10">
    <source>
        <dbReference type="RuleBase" id="RU361143"/>
    </source>
</evidence>
<evidence type="ECO:0000313" key="13">
    <source>
        <dbReference type="Proteomes" id="UP000245771"/>
    </source>
</evidence>
<evidence type="ECO:0000256" key="2">
    <source>
        <dbReference type="ARBA" id="ARBA00004115"/>
    </source>
</evidence>
<evidence type="ECO:0000256" key="6">
    <source>
        <dbReference type="ARBA" id="ARBA00022729"/>
    </source>
</evidence>
<dbReference type="GeneID" id="37017849"/>
<comment type="subcellular location">
    <subcellularLocation>
        <location evidence="2 10">Endoplasmic reticulum membrane</location>
        <topology evidence="2 10">Single-pass type I membrane protein</topology>
    </subcellularLocation>
</comment>
<sequence length="360" mass="39613">PHLYSVKLPLHFLQPGSNEETLADTSLTITGMLVHASTPLPASVGQAESQNVLWKGSAGIVSVYGAGSGRIKVKSPQPTIVSHSTEPALPSDQVTKSGSTITYGPFSSIPSLLKSGSHSVAPEARVHYLHNSPILTIVEADRKVKISHWKNRLEVEDKLWLRNDGAKLKGHFSRVQHQLNALVQKAKTNTLSNIVMQLPPGVDGAYFIDESGNVSTSQFRPKPPSPSHVDTPPHLLTPLKASILDVRPRYSLLGGWNYTCSIGWYVKLTDGWLKTHETAERRFITHIPFLAAVKDTAIDDATLRIIFPEGSKDISFKVPFAVDVENERSWSFLDTIGKPVLKLHKKRCSERHGGMVTVEY</sequence>
<comment type="similarity">
    <text evidence="4 10">Belongs to the OST1 family.</text>
</comment>
<keyword evidence="7 10" id="KW-0256">Endoplasmic reticulum</keyword>
<keyword evidence="8" id="KW-1133">Transmembrane helix</keyword>
<evidence type="ECO:0000256" key="8">
    <source>
        <dbReference type="ARBA" id="ARBA00022989"/>
    </source>
</evidence>
<dbReference type="OrthoDB" id="310030at2759"/>
<keyword evidence="6" id="KW-0732">Signal</keyword>
<dbReference type="GO" id="GO:0018279">
    <property type="term" value="P:protein N-linked glycosylation via asparagine"/>
    <property type="evidence" value="ECO:0007669"/>
    <property type="project" value="TreeGrafter"/>
</dbReference>
<evidence type="ECO:0000256" key="1">
    <source>
        <dbReference type="ARBA" id="ARBA00002791"/>
    </source>
</evidence>
<evidence type="ECO:0000256" key="3">
    <source>
        <dbReference type="ARBA" id="ARBA00004922"/>
    </source>
</evidence>
<dbReference type="PANTHER" id="PTHR21049:SF0">
    <property type="entry name" value="DOLICHYL-DIPHOSPHOOLIGOSACCHARIDE--PROTEIN GLYCOSYLTRANSFERASE SUBUNIT 1"/>
    <property type="match status" value="1"/>
</dbReference>
<gene>
    <name evidence="12" type="ORF">FA14DRAFT_114679</name>
</gene>
<dbReference type="AlphaFoldDB" id="A0A316V4H2"/>
<evidence type="ECO:0000313" key="12">
    <source>
        <dbReference type="EMBL" id="PWN32154.1"/>
    </source>
</evidence>
<dbReference type="UniPathway" id="UPA00378"/>
<dbReference type="STRING" id="1280837.A0A316V4H2"/>
<comment type="function">
    <text evidence="1 10">Subunit of the oligosaccharyl transferase (OST) complex that catalyzes the initial transfer of a defined glycan (Glc(3)Man(9)GlcNAc(2) in eukaryotes) from the lipid carrier dolichol-pyrophosphate to an asparagine residue within an Asn-X-Ser/Thr consensus motif in nascent polypeptide chains, the first step in protein N-glycosylation. N-glycosylation occurs cotranslationally and the complex associates with the Sec61 complex at the channel-forming translocon complex that mediates protein translocation across the endoplasmic reticulum (ER). All subunits are required for a maximal enzyme activity.</text>
</comment>
<evidence type="ECO:0000256" key="7">
    <source>
        <dbReference type="ARBA" id="ARBA00022824"/>
    </source>
</evidence>
<comment type="pathway">
    <text evidence="3 10">Protein modification; protein glycosylation.</text>
</comment>
<organism evidence="12 13">
    <name type="scientific">Meira miltonrushii</name>
    <dbReference type="NCBI Taxonomy" id="1280837"/>
    <lineage>
        <taxon>Eukaryota</taxon>
        <taxon>Fungi</taxon>
        <taxon>Dikarya</taxon>
        <taxon>Basidiomycota</taxon>
        <taxon>Ustilaginomycotina</taxon>
        <taxon>Exobasidiomycetes</taxon>
        <taxon>Exobasidiales</taxon>
        <taxon>Brachybasidiaceae</taxon>
        <taxon>Meira</taxon>
    </lineage>
</organism>
<evidence type="ECO:0000256" key="5">
    <source>
        <dbReference type="ARBA" id="ARBA00022692"/>
    </source>
</evidence>
<keyword evidence="9" id="KW-0472">Membrane</keyword>
<feature type="region of interest" description="Disordered" evidence="11">
    <location>
        <begin position="75"/>
        <end position="96"/>
    </location>
</feature>
<dbReference type="RefSeq" id="XP_025352456.1">
    <property type="nucleotide sequence ID" value="XM_025496068.1"/>
</dbReference>
<feature type="non-terminal residue" evidence="12">
    <location>
        <position position="1"/>
    </location>
</feature>
<dbReference type="Proteomes" id="UP000245771">
    <property type="component" value="Unassembled WGS sequence"/>
</dbReference>
<dbReference type="GO" id="GO:0008250">
    <property type="term" value="C:oligosaccharyltransferase complex"/>
    <property type="evidence" value="ECO:0007669"/>
    <property type="project" value="UniProtKB-UniRule"/>
</dbReference>
<evidence type="ECO:0000256" key="11">
    <source>
        <dbReference type="SAM" id="MobiDB-lite"/>
    </source>
</evidence>
<evidence type="ECO:0000256" key="4">
    <source>
        <dbReference type="ARBA" id="ARBA00008905"/>
    </source>
</evidence>
<dbReference type="Pfam" id="PF04597">
    <property type="entry name" value="Ribophorin_I"/>
    <property type="match status" value="1"/>
</dbReference>
<dbReference type="FunCoup" id="A0A316V4H2">
    <property type="interactions" value="578"/>
</dbReference>
<feature type="compositionally biased region" description="Polar residues" evidence="11">
    <location>
        <begin position="76"/>
        <end position="85"/>
    </location>
</feature>
<accession>A0A316V4H2</accession>
<dbReference type="InParanoid" id="A0A316V4H2"/>
<proteinExistence type="inferred from homology"/>
<dbReference type="InterPro" id="IPR007676">
    <property type="entry name" value="Ribophorin_I"/>
</dbReference>
<dbReference type="PANTHER" id="PTHR21049">
    <property type="entry name" value="RIBOPHORIN I"/>
    <property type="match status" value="1"/>
</dbReference>
<keyword evidence="13" id="KW-1185">Reference proteome</keyword>
<protein>
    <recommendedName>
        <fullName evidence="10">Dolichyl-diphosphooligosaccharide--protein glycosyltransferase subunit 1</fullName>
    </recommendedName>
</protein>
<evidence type="ECO:0000256" key="9">
    <source>
        <dbReference type="ARBA" id="ARBA00023136"/>
    </source>
</evidence>
<feature type="non-terminal residue" evidence="12">
    <location>
        <position position="360"/>
    </location>
</feature>
<reference evidence="12 13" key="1">
    <citation type="journal article" date="2018" name="Mol. Biol. Evol.">
        <title>Broad Genomic Sampling Reveals a Smut Pathogenic Ancestry of the Fungal Clade Ustilaginomycotina.</title>
        <authorList>
            <person name="Kijpornyongpan T."/>
            <person name="Mondo S.J."/>
            <person name="Barry K."/>
            <person name="Sandor L."/>
            <person name="Lee J."/>
            <person name="Lipzen A."/>
            <person name="Pangilinan J."/>
            <person name="LaButti K."/>
            <person name="Hainaut M."/>
            <person name="Henrissat B."/>
            <person name="Grigoriev I.V."/>
            <person name="Spatafora J.W."/>
            <person name="Aime M.C."/>
        </authorList>
    </citation>
    <scope>NUCLEOTIDE SEQUENCE [LARGE SCALE GENOMIC DNA]</scope>
    <source>
        <strain evidence="12 13">MCA 3882</strain>
    </source>
</reference>
<name>A0A316V4H2_9BASI</name>
<dbReference type="EMBL" id="KZ819606">
    <property type="protein sequence ID" value="PWN32154.1"/>
    <property type="molecule type" value="Genomic_DNA"/>
</dbReference>
<keyword evidence="5" id="KW-0812">Transmembrane</keyword>